<organism evidence="1 2">
    <name type="scientific">Brevibacillus choshinensis</name>
    <dbReference type="NCBI Taxonomy" id="54911"/>
    <lineage>
        <taxon>Bacteria</taxon>
        <taxon>Bacillati</taxon>
        <taxon>Bacillota</taxon>
        <taxon>Bacilli</taxon>
        <taxon>Bacillales</taxon>
        <taxon>Paenibacillaceae</taxon>
        <taxon>Brevibacillus</taxon>
    </lineage>
</organism>
<proteinExistence type="predicted"/>
<comment type="caution">
    <text evidence="1">The sequence shown here is derived from an EMBL/GenBank/DDBJ whole genome shotgun (WGS) entry which is preliminary data.</text>
</comment>
<protein>
    <submittedName>
        <fullName evidence="1">Uncharacterized protein</fullName>
    </submittedName>
</protein>
<accession>A0ABR5N8R7</accession>
<reference evidence="1 2" key="1">
    <citation type="submission" date="2015-09" db="EMBL/GenBank/DDBJ databases">
        <title>Genome sequencing project for genomic taxonomy and phylogenomics of Bacillus-like bacteria.</title>
        <authorList>
            <person name="Liu B."/>
            <person name="Wang J."/>
            <person name="Zhu Y."/>
            <person name="Liu G."/>
            <person name="Chen Q."/>
            <person name="Chen Z."/>
            <person name="Lan J."/>
            <person name="Che J."/>
            <person name="Ge C."/>
            <person name="Shi H."/>
            <person name="Pan Z."/>
            <person name="Liu X."/>
        </authorList>
    </citation>
    <scope>NUCLEOTIDE SEQUENCE [LARGE SCALE GENOMIC DNA]</scope>
    <source>
        <strain evidence="1 2">DSM 8552</strain>
    </source>
</reference>
<dbReference type="EMBL" id="LJJB01000010">
    <property type="protein sequence ID" value="KQL46847.1"/>
    <property type="molecule type" value="Genomic_DNA"/>
</dbReference>
<gene>
    <name evidence="1" type="ORF">AN963_18300</name>
</gene>
<evidence type="ECO:0000313" key="1">
    <source>
        <dbReference type="EMBL" id="KQL46847.1"/>
    </source>
</evidence>
<evidence type="ECO:0000313" key="2">
    <source>
        <dbReference type="Proteomes" id="UP000051063"/>
    </source>
</evidence>
<keyword evidence="2" id="KW-1185">Reference proteome</keyword>
<dbReference type="Proteomes" id="UP000051063">
    <property type="component" value="Unassembled WGS sequence"/>
</dbReference>
<sequence length="144" mass="16701">MNLLSKSYFSRSMYIQNIAEPKRIRQELILFDIESKCASDSFYHLTRQNRCSGVFDHLRSMSIQEKGNCIRAVPFAVFTLWSDCEYMFLGFQHDCVKLLPFFKMGKVPFSSLISGVHDGKMNRSRTRARILSNNTGRLFGERPS</sequence>
<name>A0ABR5N8R7_BRECH</name>